<sequence length="430" mass="47763">MEGMLSASDKQSMVSSFLEIAVGQTAETAMQFLQATSWKLDEALQLFYVGNEGGVVGTASESPAVENVDSWVDQNSGELKESGNSDVGPIGGEEVRPPLPVVRETLYDDASLYGASRLGLPPQQSSSLIAFRNFDEEMKWPGVWESDEGASSTVDAPRDNLASLYRPPFHLMFQGPFEKAKAAASVEDKWLLVNLQSTKEFSSHMVYDDTSEGRKVCTYYKLDSIPVVLVIDPITGQKMRSWFGMVQPESLLEDLVQFMDGGPRDYHATLSHKRPRGSSVTPQQKIKVSTDETNEDKEMLRAIAASMENAKDSIKTTEDDKVSSTTEEESCLTKKPAYPPLPEEPKGDRNLLCRVGVRLPDGRRVQRNFLRTDPIQLLWSFCYSQLGEAESKPFRLTQPIPEASKSLDYDSKLTFEESGLANSMILVAWE</sequence>
<feature type="compositionally biased region" description="Polar residues" evidence="2">
    <location>
        <begin position="278"/>
        <end position="287"/>
    </location>
</feature>
<dbReference type="InterPro" id="IPR036249">
    <property type="entry name" value="Thioredoxin-like_sf"/>
</dbReference>
<dbReference type="InterPro" id="IPR050730">
    <property type="entry name" value="UBX_domain-protein"/>
</dbReference>
<dbReference type="CDD" id="cd01767">
    <property type="entry name" value="UBX"/>
    <property type="match status" value="1"/>
</dbReference>
<protein>
    <submittedName>
        <fullName evidence="5">Plant UBX domain-containing protein 7 isoform X2</fullName>
    </submittedName>
</protein>
<dbReference type="PANTHER" id="PTHR23322">
    <property type="entry name" value="FAS-ASSOCIATED PROTEIN"/>
    <property type="match status" value="1"/>
</dbReference>
<dbReference type="SUPFAM" id="SSF54236">
    <property type="entry name" value="Ubiquitin-like"/>
    <property type="match status" value="1"/>
</dbReference>
<dbReference type="InterPro" id="IPR029071">
    <property type="entry name" value="Ubiquitin-like_domsf"/>
</dbReference>
<dbReference type="SUPFAM" id="SSF52833">
    <property type="entry name" value="Thioredoxin-like"/>
    <property type="match status" value="1"/>
</dbReference>
<dbReference type="InterPro" id="IPR001012">
    <property type="entry name" value="UBX_dom"/>
</dbReference>
<name>A0A1U8PKE0_GOSHI</name>
<dbReference type="InterPro" id="IPR006577">
    <property type="entry name" value="UAS"/>
</dbReference>
<dbReference type="GO" id="GO:0043161">
    <property type="term" value="P:proteasome-mediated ubiquitin-dependent protein catabolic process"/>
    <property type="evidence" value="ECO:0007669"/>
    <property type="project" value="TreeGrafter"/>
</dbReference>
<dbReference type="Pfam" id="PF00789">
    <property type="entry name" value="UBX"/>
    <property type="match status" value="1"/>
</dbReference>
<feature type="domain" description="UBX" evidence="3">
    <location>
        <begin position="348"/>
        <end position="428"/>
    </location>
</feature>
<evidence type="ECO:0000259" key="3">
    <source>
        <dbReference type="PROSITE" id="PS50033"/>
    </source>
</evidence>
<accession>A0A1U8PKE0</accession>
<dbReference type="PANTHER" id="PTHR23322:SF6">
    <property type="entry name" value="UBX DOMAIN-CONTAINING PROTEIN 7"/>
    <property type="match status" value="1"/>
</dbReference>
<dbReference type="RefSeq" id="XP_016751657.1">
    <property type="nucleotide sequence ID" value="XM_016896168.2"/>
</dbReference>
<evidence type="ECO:0000313" key="4">
    <source>
        <dbReference type="Proteomes" id="UP000818029"/>
    </source>
</evidence>
<evidence type="ECO:0000256" key="1">
    <source>
        <dbReference type="ARBA" id="ARBA00022786"/>
    </source>
</evidence>
<feature type="region of interest" description="Disordered" evidence="2">
    <location>
        <begin position="312"/>
        <end position="345"/>
    </location>
</feature>
<dbReference type="Gene3D" id="3.40.30.10">
    <property type="entry name" value="Glutaredoxin"/>
    <property type="match status" value="2"/>
</dbReference>
<dbReference type="AlphaFoldDB" id="A0A1U8PKE0"/>
<dbReference type="PROSITE" id="PS50033">
    <property type="entry name" value="UBX"/>
    <property type="match status" value="1"/>
</dbReference>
<dbReference type="Proteomes" id="UP000818029">
    <property type="component" value="Chromosome A03"/>
</dbReference>
<feature type="compositionally biased region" description="Basic and acidic residues" evidence="2">
    <location>
        <begin position="312"/>
        <end position="322"/>
    </location>
</feature>
<evidence type="ECO:0000256" key="2">
    <source>
        <dbReference type="SAM" id="MobiDB-lite"/>
    </source>
</evidence>
<dbReference type="GeneID" id="107959976"/>
<reference evidence="5" key="2">
    <citation type="submission" date="2025-08" db="UniProtKB">
        <authorList>
            <consortium name="RefSeq"/>
        </authorList>
    </citation>
    <scope>IDENTIFICATION</scope>
</reference>
<organism evidence="4 5">
    <name type="scientific">Gossypium hirsutum</name>
    <name type="common">Upland cotton</name>
    <name type="synonym">Gossypium mexicanum</name>
    <dbReference type="NCBI Taxonomy" id="3635"/>
    <lineage>
        <taxon>Eukaryota</taxon>
        <taxon>Viridiplantae</taxon>
        <taxon>Streptophyta</taxon>
        <taxon>Embryophyta</taxon>
        <taxon>Tracheophyta</taxon>
        <taxon>Spermatophyta</taxon>
        <taxon>Magnoliopsida</taxon>
        <taxon>eudicotyledons</taxon>
        <taxon>Gunneridae</taxon>
        <taxon>Pentapetalae</taxon>
        <taxon>rosids</taxon>
        <taxon>malvids</taxon>
        <taxon>Malvales</taxon>
        <taxon>Malvaceae</taxon>
        <taxon>Malvoideae</taxon>
        <taxon>Gossypium</taxon>
    </lineage>
</organism>
<gene>
    <name evidence="5" type="primary">LOC107959976</name>
</gene>
<evidence type="ECO:0000313" key="5">
    <source>
        <dbReference type="RefSeq" id="XP_016751657.1"/>
    </source>
</evidence>
<proteinExistence type="predicted"/>
<dbReference type="Gene3D" id="1.10.8.10">
    <property type="entry name" value="DNA helicase RuvA subunit, C-terminal domain"/>
    <property type="match status" value="1"/>
</dbReference>
<dbReference type="SMART" id="SM00594">
    <property type="entry name" value="UAS"/>
    <property type="match status" value="1"/>
</dbReference>
<dbReference type="Gene3D" id="3.10.20.90">
    <property type="entry name" value="Phosphatidylinositol 3-kinase Catalytic Subunit, Chain A, domain 1"/>
    <property type="match status" value="1"/>
</dbReference>
<keyword evidence="4" id="KW-1185">Reference proteome</keyword>
<feature type="region of interest" description="Disordered" evidence="2">
    <location>
        <begin position="269"/>
        <end position="294"/>
    </location>
</feature>
<reference evidence="4" key="1">
    <citation type="journal article" date="2020" name="Nat. Genet.">
        <title>Genomic diversifications of five Gossypium allopolyploid species and their impact on cotton improvement.</title>
        <authorList>
            <person name="Chen Z.J."/>
            <person name="Sreedasyam A."/>
            <person name="Ando A."/>
            <person name="Song Q."/>
            <person name="De Santiago L.M."/>
            <person name="Hulse-Kemp A.M."/>
            <person name="Ding M."/>
            <person name="Ye W."/>
            <person name="Kirkbride R.C."/>
            <person name="Jenkins J."/>
            <person name="Plott C."/>
            <person name="Lovell J."/>
            <person name="Lin Y.M."/>
            <person name="Vaughn R."/>
            <person name="Liu B."/>
            <person name="Simpson S."/>
            <person name="Scheffler B.E."/>
            <person name="Wen L."/>
            <person name="Saski C.A."/>
            <person name="Grover C.E."/>
            <person name="Hu G."/>
            <person name="Conover J.L."/>
            <person name="Carlson J.W."/>
            <person name="Shu S."/>
            <person name="Boston L.B."/>
            <person name="Williams M."/>
            <person name="Peterson D.G."/>
            <person name="McGee K."/>
            <person name="Jones D.C."/>
            <person name="Wendel J.F."/>
            <person name="Stelly D.M."/>
            <person name="Grimwood J."/>
            <person name="Schmutz J."/>
        </authorList>
    </citation>
    <scope>NUCLEOTIDE SEQUENCE [LARGE SCALE GENOMIC DNA]</scope>
    <source>
        <strain evidence="4">cv. TM-1</strain>
    </source>
</reference>
<dbReference type="CDD" id="cd02958">
    <property type="entry name" value="UAS"/>
    <property type="match status" value="1"/>
</dbReference>
<dbReference type="GO" id="GO:0005634">
    <property type="term" value="C:nucleus"/>
    <property type="evidence" value="ECO:0007669"/>
    <property type="project" value="TreeGrafter"/>
</dbReference>
<dbReference type="CDD" id="cd14273">
    <property type="entry name" value="UBA_TAP-C_like"/>
    <property type="match status" value="1"/>
</dbReference>
<dbReference type="Pfam" id="PF14555">
    <property type="entry name" value="UBA_4"/>
    <property type="match status" value="1"/>
</dbReference>
<keyword evidence="1" id="KW-0833">Ubl conjugation pathway</keyword>
<dbReference type="GO" id="GO:0043130">
    <property type="term" value="F:ubiquitin binding"/>
    <property type="evidence" value="ECO:0007669"/>
    <property type="project" value="TreeGrafter"/>
</dbReference>